<dbReference type="Proteomes" id="UP000886998">
    <property type="component" value="Unassembled WGS sequence"/>
</dbReference>
<keyword evidence="6" id="KW-1015">Disulfide bond</keyword>
<dbReference type="GO" id="GO:0005576">
    <property type="term" value="C:extracellular region"/>
    <property type="evidence" value="ECO:0007669"/>
    <property type="project" value="UniProtKB-SubCell"/>
</dbReference>
<evidence type="ECO:0000259" key="7">
    <source>
        <dbReference type="PROSITE" id="PS50279"/>
    </source>
</evidence>
<dbReference type="PRINTS" id="PR00759">
    <property type="entry name" value="BASICPTASE"/>
</dbReference>
<dbReference type="InterPro" id="IPR002223">
    <property type="entry name" value="Kunitz_BPTI"/>
</dbReference>
<dbReference type="OrthoDB" id="4473401at2759"/>
<dbReference type="Pfam" id="PF00014">
    <property type="entry name" value="Kunitz_BPTI"/>
    <property type="match status" value="1"/>
</dbReference>
<organism evidence="8 9">
    <name type="scientific">Trichonephila inaurata madagascariensis</name>
    <dbReference type="NCBI Taxonomy" id="2747483"/>
    <lineage>
        <taxon>Eukaryota</taxon>
        <taxon>Metazoa</taxon>
        <taxon>Ecdysozoa</taxon>
        <taxon>Arthropoda</taxon>
        <taxon>Chelicerata</taxon>
        <taxon>Arachnida</taxon>
        <taxon>Araneae</taxon>
        <taxon>Araneomorphae</taxon>
        <taxon>Entelegynae</taxon>
        <taxon>Araneoidea</taxon>
        <taxon>Nephilidae</taxon>
        <taxon>Trichonephila</taxon>
        <taxon>Trichonephila inaurata</taxon>
    </lineage>
</organism>
<keyword evidence="4" id="KW-0732">Signal</keyword>
<evidence type="ECO:0000313" key="8">
    <source>
        <dbReference type="EMBL" id="GFY66766.1"/>
    </source>
</evidence>
<reference evidence="8" key="1">
    <citation type="submission" date="2020-08" db="EMBL/GenBank/DDBJ databases">
        <title>Multicomponent nature underlies the extraordinary mechanical properties of spider dragline silk.</title>
        <authorList>
            <person name="Kono N."/>
            <person name="Nakamura H."/>
            <person name="Mori M."/>
            <person name="Yoshida Y."/>
            <person name="Ohtoshi R."/>
            <person name="Malay A.D."/>
            <person name="Moran D.A.P."/>
            <person name="Tomita M."/>
            <person name="Numata K."/>
            <person name="Arakawa K."/>
        </authorList>
    </citation>
    <scope>NUCLEOTIDE SEQUENCE</scope>
</reference>
<dbReference type="FunFam" id="4.10.410.10:FF:000020">
    <property type="entry name" value="Collagen, type VI, alpha 3"/>
    <property type="match status" value="1"/>
</dbReference>
<evidence type="ECO:0000256" key="3">
    <source>
        <dbReference type="ARBA" id="ARBA00022690"/>
    </source>
</evidence>
<feature type="domain" description="BPTI/Kunitz inhibitor" evidence="7">
    <location>
        <begin position="57"/>
        <end position="107"/>
    </location>
</feature>
<dbReference type="PROSITE" id="PS50279">
    <property type="entry name" value="BPTI_KUNITZ_2"/>
    <property type="match status" value="1"/>
</dbReference>
<sequence length="115" mass="13556">MPYSGVKKAQPYNIRKKSSKIFYDFNSLSERKIRRMKLIIMFVMLLLCVISESSNPCTLPMNKGGCQNEIRRWFYDKENYACRMFVYGGCGGNGNNFETQDECEKICQRGWYEEE</sequence>
<dbReference type="AlphaFoldDB" id="A0A8X6Y8Y4"/>
<evidence type="ECO:0000256" key="4">
    <source>
        <dbReference type="ARBA" id="ARBA00022729"/>
    </source>
</evidence>
<dbReference type="PROSITE" id="PS00280">
    <property type="entry name" value="BPTI_KUNITZ_1"/>
    <property type="match status" value="1"/>
</dbReference>
<dbReference type="EMBL" id="BMAV01016236">
    <property type="protein sequence ID" value="GFY66766.1"/>
    <property type="molecule type" value="Genomic_DNA"/>
</dbReference>
<comment type="caution">
    <text evidence="8">The sequence shown here is derived from an EMBL/GenBank/DDBJ whole genome shotgun (WGS) entry which is preliminary data.</text>
</comment>
<gene>
    <name evidence="8" type="ORF">TNIN_444381</name>
</gene>
<accession>A0A8X6Y8Y4</accession>
<evidence type="ECO:0000256" key="1">
    <source>
        <dbReference type="ARBA" id="ARBA00004613"/>
    </source>
</evidence>
<keyword evidence="5" id="KW-0722">Serine protease inhibitor</keyword>
<evidence type="ECO:0000256" key="6">
    <source>
        <dbReference type="ARBA" id="ARBA00023157"/>
    </source>
</evidence>
<keyword evidence="9" id="KW-1185">Reference proteome</keyword>
<protein>
    <recommendedName>
        <fullName evidence="7">BPTI/Kunitz inhibitor domain-containing protein</fullName>
    </recommendedName>
</protein>
<evidence type="ECO:0000256" key="2">
    <source>
        <dbReference type="ARBA" id="ARBA00022525"/>
    </source>
</evidence>
<comment type="subcellular location">
    <subcellularLocation>
        <location evidence="1">Secreted</location>
    </subcellularLocation>
</comment>
<dbReference type="Gene3D" id="4.10.410.10">
    <property type="entry name" value="Pancreatic trypsin inhibitor Kunitz domain"/>
    <property type="match status" value="1"/>
</dbReference>
<evidence type="ECO:0000256" key="5">
    <source>
        <dbReference type="ARBA" id="ARBA00022900"/>
    </source>
</evidence>
<dbReference type="PANTHER" id="PTHR10083">
    <property type="entry name" value="KUNITZ-TYPE PROTEASE INHIBITOR-RELATED"/>
    <property type="match status" value="1"/>
</dbReference>
<dbReference type="InterPro" id="IPR050098">
    <property type="entry name" value="TFPI/VKTCI-like"/>
</dbReference>
<keyword evidence="3" id="KW-0646">Protease inhibitor</keyword>
<dbReference type="InterPro" id="IPR020901">
    <property type="entry name" value="Prtase_inh_Kunz-CS"/>
</dbReference>
<dbReference type="GO" id="GO:0004867">
    <property type="term" value="F:serine-type endopeptidase inhibitor activity"/>
    <property type="evidence" value="ECO:0007669"/>
    <property type="project" value="UniProtKB-KW"/>
</dbReference>
<dbReference type="SUPFAM" id="SSF57362">
    <property type="entry name" value="BPTI-like"/>
    <property type="match status" value="1"/>
</dbReference>
<proteinExistence type="predicted"/>
<dbReference type="SMART" id="SM00131">
    <property type="entry name" value="KU"/>
    <property type="match status" value="1"/>
</dbReference>
<dbReference type="InterPro" id="IPR036880">
    <property type="entry name" value="Kunitz_BPTI_sf"/>
</dbReference>
<evidence type="ECO:0000313" key="9">
    <source>
        <dbReference type="Proteomes" id="UP000886998"/>
    </source>
</evidence>
<keyword evidence="2" id="KW-0964">Secreted</keyword>
<name>A0A8X6Y8Y4_9ARAC</name>